<dbReference type="SUPFAM" id="SSF51261">
    <property type="entry name" value="Duplicated hybrid motif"/>
    <property type="match status" value="1"/>
</dbReference>
<proteinExistence type="predicted"/>
<evidence type="ECO:0000259" key="11">
    <source>
        <dbReference type="PROSITE" id="PS51093"/>
    </source>
</evidence>
<reference evidence="12" key="1">
    <citation type="submission" date="2016-09" db="EMBL/GenBank/DDBJ databases">
        <title>The Complete Genome of Burkholderia sprentiae wsm5005.</title>
        <authorList>
            <person name="De Meyer S."/>
            <person name="Wang P."/>
            <person name="Terpolilli J."/>
        </authorList>
    </citation>
    <scope>NUCLEOTIDE SEQUENCE [LARGE SCALE GENOMIC DNA]</scope>
    <source>
        <strain evidence="12">WSM5005</strain>
    </source>
</reference>
<dbReference type="PROSITE" id="PS51093">
    <property type="entry name" value="PTS_EIIA_TYPE_1"/>
    <property type="match status" value="1"/>
</dbReference>
<dbReference type="InterPro" id="IPR011055">
    <property type="entry name" value="Dup_hybrid_motif"/>
</dbReference>
<keyword evidence="6" id="KW-0418">Kinase</keyword>
<gene>
    <name evidence="12" type="ORF">BJG93_06560</name>
</gene>
<dbReference type="InterPro" id="IPR050890">
    <property type="entry name" value="PTS_EIIA_component"/>
</dbReference>
<keyword evidence="5" id="KW-0598">Phosphotransferase system</keyword>
<evidence type="ECO:0000256" key="9">
    <source>
        <dbReference type="ARBA" id="ARBA00042526"/>
    </source>
</evidence>
<name>A0A1I9YFJ6_9BURK</name>
<dbReference type="Pfam" id="PF00358">
    <property type="entry name" value="PTS_EIIA_1"/>
    <property type="match status" value="1"/>
</dbReference>
<keyword evidence="4" id="KW-0808">Transferase</keyword>
<evidence type="ECO:0000256" key="7">
    <source>
        <dbReference type="ARBA" id="ARBA00039163"/>
    </source>
</evidence>
<dbReference type="GO" id="GO:0009401">
    <property type="term" value="P:phosphoenolpyruvate-dependent sugar phosphotransferase system"/>
    <property type="evidence" value="ECO:0007669"/>
    <property type="project" value="UniProtKB-KW"/>
</dbReference>
<dbReference type="PANTHER" id="PTHR45008:SF1">
    <property type="entry name" value="PTS SYSTEM GLUCOSE-SPECIFIC EIIA COMPONENT"/>
    <property type="match status" value="1"/>
</dbReference>
<keyword evidence="3" id="KW-0762">Sugar transport</keyword>
<evidence type="ECO:0000256" key="4">
    <source>
        <dbReference type="ARBA" id="ARBA00022679"/>
    </source>
</evidence>
<protein>
    <recommendedName>
        <fullName evidence="7">PTS system glucose-specific EIIA component</fullName>
    </recommendedName>
    <alternativeName>
        <fullName evidence="10">EIIA-Glc</fullName>
    </alternativeName>
    <alternativeName>
        <fullName evidence="9">EIII-Glc</fullName>
    </alternativeName>
    <alternativeName>
        <fullName evidence="8">Glucose-specific phosphotransferase enzyme IIA component</fullName>
    </alternativeName>
</protein>
<evidence type="ECO:0000256" key="10">
    <source>
        <dbReference type="ARBA" id="ARBA00042873"/>
    </source>
</evidence>
<organism evidence="12">
    <name type="scientific">Paraburkholderia sprentiae WSM5005</name>
    <dbReference type="NCBI Taxonomy" id="754502"/>
    <lineage>
        <taxon>Bacteria</taxon>
        <taxon>Pseudomonadati</taxon>
        <taxon>Pseudomonadota</taxon>
        <taxon>Betaproteobacteria</taxon>
        <taxon>Burkholderiales</taxon>
        <taxon>Burkholderiaceae</taxon>
        <taxon>Paraburkholderia</taxon>
    </lineage>
</organism>
<dbReference type="EMBL" id="CP017561">
    <property type="protein sequence ID" value="APA85079.1"/>
    <property type="molecule type" value="Genomic_DNA"/>
</dbReference>
<dbReference type="InterPro" id="IPR001127">
    <property type="entry name" value="PTS_EIIA_1_perm"/>
</dbReference>
<evidence type="ECO:0000256" key="6">
    <source>
        <dbReference type="ARBA" id="ARBA00022777"/>
    </source>
</evidence>
<evidence type="ECO:0000256" key="2">
    <source>
        <dbReference type="ARBA" id="ARBA00022448"/>
    </source>
</evidence>
<evidence type="ECO:0000256" key="1">
    <source>
        <dbReference type="ARBA" id="ARBA00004496"/>
    </source>
</evidence>
<sequence>MGPLDSVPDPVFAQKMGDGVSIDPTSDELLSPLAGKVTQLHQSSHAVAIIGESGLEVLLHIGLDAVLLRGEGFMPLVNEGDTVALGTPLIRFDPVVVGAEDLANALRWTPAIHPTPA</sequence>
<comment type="subcellular location">
    <subcellularLocation>
        <location evidence="1">Cytoplasm</location>
    </subcellularLocation>
</comment>
<dbReference type="AlphaFoldDB" id="A0A1I9YFJ6"/>
<dbReference type="GO" id="GO:0016301">
    <property type="term" value="F:kinase activity"/>
    <property type="evidence" value="ECO:0007669"/>
    <property type="project" value="UniProtKB-KW"/>
</dbReference>
<keyword evidence="2" id="KW-0813">Transport</keyword>
<evidence type="ECO:0000256" key="3">
    <source>
        <dbReference type="ARBA" id="ARBA00022597"/>
    </source>
</evidence>
<dbReference type="PANTHER" id="PTHR45008">
    <property type="entry name" value="PTS SYSTEM GLUCOSE-SPECIFIC EIIA COMPONENT"/>
    <property type="match status" value="1"/>
</dbReference>
<accession>A0A1I9YFJ6</accession>
<dbReference type="Gene3D" id="2.70.70.10">
    <property type="entry name" value="Glucose Permease (Domain IIA)"/>
    <property type="match status" value="1"/>
</dbReference>
<evidence type="ECO:0000256" key="5">
    <source>
        <dbReference type="ARBA" id="ARBA00022683"/>
    </source>
</evidence>
<evidence type="ECO:0000313" key="12">
    <source>
        <dbReference type="EMBL" id="APA85079.1"/>
    </source>
</evidence>
<dbReference type="STRING" id="754502.BJG93_06560"/>
<feature type="domain" description="PTS EIIA type-1" evidence="11">
    <location>
        <begin position="9"/>
        <end position="115"/>
    </location>
</feature>
<dbReference type="GO" id="GO:0005737">
    <property type="term" value="C:cytoplasm"/>
    <property type="evidence" value="ECO:0007669"/>
    <property type="project" value="UniProtKB-SubCell"/>
</dbReference>
<evidence type="ECO:0000256" key="8">
    <source>
        <dbReference type="ARBA" id="ARBA00042296"/>
    </source>
</evidence>